<dbReference type="Proteomes" id="UP001177021">
    <property type="component" value="Unassembled WGS sequence"/>
</dbReference>
<evidence type="ECO:0000313" key="1">
    <source>
        <dbReference type="EMBL" id="CAJ2653164.1"/>
    </source>
</evidence>
<gene>
    <name evidence="1" type="ORF">MILVUS5_LOCUS20552</name>
</gene>
<proteinExistence type="predicted"/>
<protein>
    <submittedName>
        <fullName evidence="1">Uncharacterized protein</fullName>
    </submittedName>
</protein>
<evidence type="ECO:0000313" key="2">
    <source>
        <dbReference type="Proteomes" id="UP001177021"/>
    </source>
</evidence>
<sequence>MLLYLDSSAQELSSLNHDKTQLLETLLEKNYGGSEDLLLGELQFAFIAFLMGQSLEAFLQWKSWLIFLFGCTEAVGVGLLGIHRALVLMYLRQLHALLLLQRMLLWLSLVRRGQILLLLIGKDQLWDDSNRQTELPYIVEWMLVKLLGFCIL</sequence>
<comment type="caution">
    <text evidence="1">The sequence shown here is derived from an EMBL/GenBank/DDBJ whole genome shotgun (WGS) entry which is preliminary data.</text>
</comment>
<organism evidence="1 2">
    <name type="scientific">Trifolium pratense</name>
    <name type="common">Red clover</name>
    <dbReference type="NCBI Taxonomy" id="57577"/>
    <lineage>
        <taxon>Eukaryota</taxon>
        <taxon>Viridiplantae</taxon>
        <taxon>Streptophyta</taxon>
        <taxon>Embryophyta</taxon>
        <taxon>Tracheophyta</taxon>
        <taxon>Spermatophyta</taxon>
        <taxon>Magnoliopsida</taxon>
        <taxon>eudicotyledons</taxon>
        <taxon>Gunneridae</taxon>
        <taxon>Pentapetalae</taxon>
        <taxon>rosids</taxon>
        <taxon>fabids</taxon>
        <taxon>Fabales</taxon>
        <taxon>Fabaceae</taxon>
        <taxon>Papilionoideae</taxon>
        <taxon>50 kb inversion clade</taxon>
        <taxon>NPAAA clade</taxon>
        <taxon>Hologalegina</taxon>
        <taxon>IRL clade</taxon>
        <taxon>Trifolieae</taxon>
        <taxon>Trifolium</taxon>
    </lineage>
</organism>
<keyword evidence="2" id="KW-1185">Reference proteome</keyword>
<dbReference type="EMBL" id="CASHSV030000206">
    <property type="protein sequence ID" value="CAJ2653164.1"/>
    <property type="molecule type" value="Genomic_DNA"/>
</dbReference>
<accession>A0ACB0K750</accession>
<name>A0ACB0K750_TRIPR</name>
<reference evidence="1" key="1">
    <citation type="submission" date="2023-10" db="EMBL/GenBank/DDBJ databases">
        <authorList>
            <person name="Rodriguez Cubillos JULIANA M."/>
            <person name="De Vega J."/>
        </authorList>
    </citation>
    <scope>NUCLEOTIDE SEQUENCE</scope>
</reference>